<name>A0A1M5YQQ0_9FIRM</name>
<dbReference type="Pfam" id="PF14574">
    <property type="entry name" value="RACo_C_ter"/>
    <property type="match status" value="1"/>
</dbReference>
<protein>
    <recommendedName>
        <fullName evidence="1">RACo C-terminal domain-containing protein</fullName>
    </recommendedName>
</protein>
<dbReference type="RefSeq" id="WP_143162361.1">
    <property type="nucleotide sequence ID" value="NZ_FQXV01000010.1"/>
</dbReference>
<evidence type="ECO:0000313" key="3">
    <source>
        <dbReference type="Proteomes" id="UP000183995"/>
    </source>
</evidence>
<keyword evidence="3" id="KW-1185">Reference proteome</keyword>
<dbReference type="OrthoDB" id="9810588at2"/>
<accession>A0A1M5YQQ0</accession>
<gene>
    <name evidence="2" type="ORF">SAMN02745823_02723</name>
</gene>
<dbReference type="PANTHER" id="PTHR42895">
    <property type="entry name" value="IRON-SULFUR CLUSTER-BINDING PROTEIN-RELATED"/>
    <property type="match status" value="1"/>
</dbReference>
<sequence length="113" mass="11913">IMTLISSLGFTPDMLEHVAVAGGIGSGINIKNAIRIGMFPDLPVEKYSYIGNSSLAGAYAMLTSEDAAAKLNEIARCMTYLELSTQPGYMDAFVAACFLPHTDAALFPSSSAD</sequence>
<dbReference type="Proteomes" id="UP000183995">
    <property type="component" value="Unassembled WGS sequence"/>
</dbReference>
<dbReference type="PANTHER" id="PTHR42895:SF1">
    <property type="entry name" value="IRON-SULFUR CLUSTER PROTEIN"/>
    <property type="match status" value="1"/>
</dbReference>
<dbReference type="InterPro" id="IPR027980">
    <property type="entry name" value="RACo_C"/>
</dbReference>
<feature type="non-terminal residue" evidence="2">
    <location>
        <position position="1"/>
    </location>
</feature>
<evidence type="ECO:0000259" key="1">
    <source>
        <dbReference type="Pfam" id="PF14574"/>
    </source>
</evidence>
<proteinExistence type="predicted"/>
<reference evidence="2 3" key="1">
    <citation type="submission" date="2016-11" db="EMBL/GenBank/DDBJ databases">
        <authorList>
            <person name="Jaros S."/>
            <person name="Januszkiewicz K."/>
            <person name="Wedrychowicz H."/>
        </authorList>
    </citation>
    <scope>NUCLEOTIDE SEQUENCE [LARGE SCALE GENOMIC DNA]</scope>
    <source>
        <strain evidence="2 3">DSM 10068</strain>
    </source>
</reference>
<dbReference type="InterPro" id="IPR052911">
    <property type="entry name" value="Corrinoid_activation_enz"/>
</dbReference>
<dbReference type="EMBL" id="FQXV01000010">
    <property type="protein sequence ID" value="SHI14199.1"/>
    <property type="molecule type" value="Genomic_DNA"/>
</dbReference>
<dbReference type="STRING" id="1123282.SAMN02745823_02723"/>
<organism evidence="2 3">
    <name type="scientific">Sporobacter termitidis DSM 10068</name>
    <dbReference type="NCBI Taxonomy" id="1123282"/>
    <lineage>
        <taxon>Bacteria</taxon>
        <taxon>Bacillati</taxon>
        <taxon>Bacillota</taxon>
        <taxon>Clostridia</taxon>
        <taxon>Eubacteriales</taxon>
        <taxon>Oscillospiraceae</taxon>
        <taxon>Sporobacter</taxon>
    </lineage>
</organism>
<feature type="domain" description="RACo C-terminal" evidence="1">
    <location>
        <begin position="2"/>
        <end position="109"/>
    </location>
</feature>
<dbReference type="AlphaFoldDB" id="A0A1M5YQQ0"/>
<evidence type="ECO:0000313" key="2">
    <source>
        <dbReference type="EMBL" id="SHI14199.1"/>
    </source>
</evidence>